<dbReference type="EMBL" id="KB632366">
    <property type="protein sequence ID" value="ERL93655.1"/>
    <property type="molecule type" value="Genomic_DNA"/>
</dbReference>
<accession>U4UU21</accession>
<name>U4UU21_DENPD</name>
<evidence type="ECO:0000256" key="1">
    <source>
        <dbReference type="SAM" id="MobiDB-lite"/>
    </source>
</evidence>
<dbReference type="Proteomes" id="UP000030742">
    <property type="component" value="Unassembled WGS sequence"/>
</dbReference>
<evidence type="ECO:0000313" key="3">
    <source>
        <dbReference type="Proteomes" id="UP000030742"/>
    </source>
</evidence>
<proteinExistence type="predicted"/>
<dbReference type="OrthoDB" id="6369020at2759"/>
<gene>
    <name evidence="2" type="ORF">D910_10943</name>
</gene>
<evidence type="ECO:0000313" key="2">
    <source>
        <dbReference type="EMBL" id="ERL93655.1"/>
    </source>
</evidence>
<reference evidence="2 3" key="1">
    <citation type="journal article" date="2013" name="Genome Biol.">
        <title>Draft genome of the mountain pine beetle, Dendroctonus ponderosae Hopkins, a major forest pest.</title>
        <authorList>
            <person name="Keeling C.I."/>
            <person name="Yuen M.M."/>
            <person name="Liao N.Y."/>
            <person name="Docking T.R."/>
            <person name="Chan S.K."/>
            <person name="Taylor G.A."/>
            <person name="Palmquist D.L."/>
            <person name="Jackman S.D."/>
            <person name="Nguyen A."/>
            <person name="Li M."/>
            <person name="Henderson H."/>
            <person name="Janes J.K."/>
            <person name="Zhao Y."/>
            <person name="Pandoh P."/>
            <person name="Moore R."/>
            <person name="Sperling F.A."/>
            <person name="Huber D.P."/>
            <person name="Birol I."/>
            <person name="Jones S.J."/>
            <person name="Bohlmann J."/>
        </authorList>
    </citation>
    <scope>NUCLEOTIDE SEQUENCE</scope>
</reference>
<dbReference type="AlphaFoldDB" id="U4UU21"/>
<feature type="region of interest" description="Disordered" evidence="1">
    <location>
        <begin position="384"/>
        <end position="403"/>
    </location>
</feature>
<feature type="region of interest" description="Disordered" evidence="1">
    <location>
        <begin position="443"/>
        <end position="466"/>
    </location>
</feature>
<organism evidence="2 3">
    <name type="scientific">Dendroctonus ponderosae</name>
    <name type="common">Mountain pine beetle</name>
    <dbReference type="NCBI Taxonomy" id="77166"/>
    <lineage>
        <taxon>Eukaryota</taxon>
        <taxon>Metazoa</taxon>
        <taxon>Ecdysozoa</taxon>
        <taxon>Arthropoda</taxon>
        <taxon>Hexapoda</taxon>
        <taxon>Insecta</taxon>
        <taxon>Pterygota</taxon>
        <taxon>Neoptera</taxon>
        <taxon>Endopterygota</taxon>
        <taxon>Coleoptera</taxon>
        <taxon>Polyphaga</taxon>
        <taxon>Cucujiformia</taxon>
        <taxon>Curculionidae</taxon>
        <taxon>Scolytinae</taxon>
        <taxon>Dendroctonus</taxon>
    </lineage>
</organism>
<protein>
    <submittedName>
        <fullName evidence="2">Uncharacterized protein</fullName>
    </submittedName>
</protein>
<sequence length="506" mass="57685">MLTSKDLLIPIGLGIVDSRFCRWVSNVYRCSAKHTEEKLPQVGLDGKFRPFGLASQPPSLDLHPERAKTLQQVEHRFPITNGSLYTSIDGRLPVIHNYRRHKEFRTGTLRQQQQDLLSSNVALHSSHLKRRDLDGAAPHQYSSCPNCQADQCPSHSDLHHLMTPQYVHRKLSFLDAAQNNVFASNGERRPDAGLEMPTQQAGLFMGNRRLQNTQNSLQRNQIRIETNRQKNPVTQKRLSQSQESINRLYESRIGGSIFYHKSEMNVSKPSFNLNADLNQHMIRNSRNLLRYVAGGKGGKAKARSSCRLNKMRLSRSEDSLTDIQVEAPMVPSQPKPAYQGSAQYSSDDEEYYFPKEYDSMSSSNSITTEANCDFEFFQATKPKEAEKPKHVSHTKITRSSSRRSLESFQTYIEESGLQAPPEQDENQHISRVVVLHRSNSYTTLEDRKKNRGKSNRGLSRNDSKLSQKKIKSVEYLPGNSVCVEDVKNNNNVNLQDFKKVFISDFI</sequence>